<dbReference type="Pfam" id="PF00176">
    <property type="entry name" value="SNF2-rel_dom"/>
    <property type="match status" value="1"/>
</dbReference>
<dbReference type="FunFam" id="3.40.50.10810:FF:000009">
    <property type="entry name" value="B-TFIID TATA-box-binding protein-associated factor 1"/>
    <property type="match status" value="1"/>
</dbReference>
<dbReference type="Gene3D" id="3.40.50.10810">
    <property type="entry name" value="Tandem AAA-ATPase domain"/>
    <property type="match status" value="1"/>
</dbReference>
<keyword evidence="3" id="KW-0677">Repeat</keyword>
<dbReference type="InterPro" id="IPR021133">
    <property type="entry name" value="HEAT_type_2"/>
</dbReference>
<feature type="domain" description="Helicase ATP-binding" evidence="14">
    <location>
        <begin position="1379"/>
        <end position="1552"/>
    </location>
</feature>
<reference evidence="16 17" key="1">
    <citation type="submission" date="2020-11" db="EMBL/GenBank/DDBJ databases">
        <title>Kefir isolates.</title>
        <authorList>
            <person name="Marcisauskas S."/>
            <person name="Kim Y."/>
            <person name="Blasche S."/>
        </authorList>
    </citation>
    <scope>NUCLEOTIDE SEQUENCE [LARGE SCALE GENOMIC DNA]</scope>
    <source>
        <strain evidence="16 17">KR</strain>
    </source>
</reference>
<dbReference type="InterPro" id="IPR027417">
    <property type="entry name" value="P-loop_NTPase"/>
</dbReference>
<dbReference type="InterPro" id="IPR001650">
    <property type="entry name" value="Helicase_C-like"/>
</dbReference>
<evidence type="ECO:0000256" key="12">
    <source>
        <dbReference type="PROSITE-ProRule" id="PRU00103"/>
    </source>
</evidence>
<evidence type="ECO:0000256" key="3">
    <source>
        <dbReference type="ARBA" id="ARBA00022737"/>
    </source>
</evidence>
<dbReference type="PROSITE" id="PS51192">
    <property type="entry name" value="HELICASE_ATP_BIND_1"/>
    <property type="match status" value="1"/>
</dbReference>
<dbReference type="SMART" id="SM00487">
    <property type="entry name" value="DEXDc"/>
    <property type="match status" value="1"/>
</dbReference>
<keyword evidence="6" id="KW-0347">Helicase</keyword>
<dbReference type="InterPro" id="IPR022707">
    <property type="entry name" value="Mot1_central_dom"/>
</dbReference>
<dbReference type="InterPro" id="IPR044078">
    <property type="entry name" value="Mot1_ATP-bd"/>
</dbReference>
<evidence type="ECO:0000256" key="2">
    <source>
        <dbReference type="ARBA" id="ARBA00007025"/>
    </source>
</evidence>
<dbReference type="PANTHER" id="PTHR36498:SF1">
    <property type="entry name" value="TATA-BINDING PROTEIN-ASSOCIATED FACTOR 172"/>
    <property type="match status" value="1"/>
</dbReference>
<dbReference type="GO" id="GO:0005634">
    <property type="term" value="C:nucleus"/>
    <property type="evidence" value="ECO:0007669"/>
    <property type="project" value="UniProtKB-SubCell"/>
</dbReference>
<dbReference type="EMBL" id="PUHQ01000077">
    <property type="protein sequence ID" value="KAG0657704.1"/>
    <property type="molecule type" value="Genomic_DNA"/>
</dbReference>
<dbReference type="GO" id="GO:0017025">
    <property type="term" value="F:TBP-class protein binding"/>
    <property type="evidence" value="ECO:0007669"/>
    <property type="project" value="InterPro"/>
</dbReference>
<comment type="similarity">
    <text evidence="2">Belongs to the SNF2/RAD54 helicase family.</text>
</comment>
<dbReference type="Pfam" id="PF12054">
    <property type="entry name" value="DUF3535"/>
    <property type="match status" value="1"/>
</dbReference>
<dbReference type="CDD" id="cd18793">
    <property type="entry name" value="SF2_C_SNF"/>
    <property type="match status" value="1"/>
</dbReference>
<dbReference type="Gene3D" id="3.40.50.300">
    <property type="entry name" value="P-loop containing nucleotide triphosphate hydrolases"/>
    <property type="match status" value="1"/>
</dbReference>
<keyword evidence="8" id="KW-0238">DNA-binding</keyword>
<evidence type="ECO:0000259" key="14">
    <source>
        <dbReference type="PROSITE" id="PS51192"/>
    </source>
</evidence>
<dbReference type="GO" id="GO:0005524">
    <property type="term" value="F:ATP binding"/>
    <property type="evidence" value="ECO:0007669"/>
    <property type="project" value="UniProtKB-KW"/>
</dbReference>
<proteinExistence type="inferred from homology"/>
<feature type="region of interest" description="Disordered" evidence="13">
    <location>
        <begin position="210"/>
        <end position="356"/>
    </location>
</feature>
<dbReference type="SMART" id="SM00490">
    <property type="entry name" value="HELICc"/>
    <property type="match status" value="1"/>
</dbReference>
<organism evidence="16 17">
    <name type="scientific">Rhodotorula mucilaginosa</name>
    <name type="common">Yeast</name>
    <name type="synonym">Rhodotorula rubra</name>
    <dbReference type="NCBI Taxonomy" id="5537"/>
    <lineage>
        <taxon>Eukaryota</taxon>
        <taxon>Fungi</taxon>
        <taxon>Dikarya</taxon>
        <taxon>Basidiomycota</taxon>
        <taxon>Pucciniomycotina</taxon>
        <taxon>Microbotryomycetes</taxon>
        <taxon>Sporidiobolales</taxon>
        <taxon>Sporidiobolaceae</taxon>
        <taxon>Rhodotorula</taxon>
    </lineage>
</organism>
<evidence type="ECO:0000256" key="1">
    <source>
        <dbReference type="ARBA" id="ARBA00004123"/>
    </source>
</evidence>
<feature type="domain" description="Helicase C-terminal" evidence="15">
    <location>
        <begin position="1730"/>
        <end position="1881"/>
    </location>
</feature>
<evidence type="ECO:0000256" key="13">
    <source>
        <dbReference type="SAM" id="MobiDB-lite"/>
    </source>
</evidence>
<keyword evidence="9" id="KW-0539">Nucleus</keyword>
<dbReference type="FunFam" id="3.40.50.300:FF:000428">
    <property type="entry name" value="TATA-binding protein-associated factor 172"/>
    <property type="match status" value="1"/>
</dbReference>
<evidence type="ECO:0000256" key="7">
    <source>
        <dbReference type="ARBA" id="ARBA00022840"/>
    </source>
</evidence>
<evidence type="ECO:0000313" key="17">
    <source>
        <dbReference type="Proteomes" id="UP000777482"/>
    </source>
</evidence>
<keyword evidence="7" id="KW-0067">ATP-binding</keyword>
<dbReference type="InterPro" id="IPR016024">
    <property type="entry name" value="ARM-type_fold"/>
</dbReference>
<comment type="caution">
    <text evidence="16">The sequence shown here is derived from an EMBL/GenBank/DDBJ whole genome shotgun (WGS) entry which is preliminary data.</text>
</comment>
<dbReference type="GO" id="GO:0004386">
    <property type="term" value="F:helicase activity"/>
    <property type="evidence" value="ECO:0007669"/>
    <property type="project" value="UniProtKB-KW"/>
</dbReference>
<dbReference type="Pfam" id="PF00271">
    <property type="entry name" value="Helicase_C"/>
    <property type="match status" value="1"/>
</dbReference>
<keyword evidence="17" id="KW-1185">Reference proteome</keyword>
<dbReference type="PANTHER" id="PTHR36498">
    <property type="entry name" value="TATA-BINDING PROTEIN-ASSOCIATED FACTOR 172"/>
    <property type="match status" value="1"/>
</dbReference>
<evidence type="ECO:0000256" key="11">
    <source>
        <dbReference type="ARBA" id="ARBA00081329"/>
    </source>
</evidence>
<dbReference type="Proteomes" id="UP000777482">
    <property type="component" value="Unassembled WGS sequence"/>
</dbReference>
<dbReference type="PROSITE" id="PS51194">
    <property type="entry name" value="HELICASE_CTER"/>
    <property type="match status" value="1"/>
</dbReference>
<evidence type="ECO:0000256" key="5">
    <source>
        <dbReference type="ARBA" id="ARBA00022801"/>
    </source>
</evidence>
<evidence type="ECO:0000256" key="4">
    <source>
        <dbReference type="ARBA" id="ARBA00022741"/>
    </source>
</evidence>
<keyword evidence="5" id="KW-0378">Hydrolase</keyword>
<accession>A0A9P6VXB4</accession>
<evidence type="ECO:0000256" key="9">
    <source>
        <dbReference type="ARBA" id="ARBA00023242"/>
    </source>
</evidence>
<dbReference type="InterPro" id="IPR044972">
    <property type="entry name" value="Mot1"/>
</dbReference>
<evidence type="ECO:0000313" key="16">
    <source>
        <dbReference type="EMBL" id="KAG0657704.1"/>
    </source>
</evidence>
<dbReference type="GO" id="GO:0003677">
    <property type="term" value="F:DNA binding"/>
    <property type="evidence" value="ECO:0007669"/>
    <property type="project" value="UniProtKB-KW"/>
</dbReference>
<protein>
    <recommendedName>
        <fullName evidence="10">TATA-binding protein-associated factor mot1</fullName>
    </recommendedName>
    <alternativeName>
        <fullName evidence="11">Modifier of transcription 1</fullName>
    </alternativeName>
</protein>
<dbReference type="InterPro" id="IPR049730">
    <property type="entry name" value="SNF2/RAD54-like_C"/>
</dbReference>
<dbReference type="SUPFAM" id="SSF52540">
    <property type="entry name" value="P-loop containing nucleoside triphosphate hydrolases"/>
    <property type="match status" value="2"/>
</dbReference>
<dbReference type="InterPro" id="IPR000330">
    <property type="entry name" value="SNF2_N"/>
</dbReference>
<evidence type="ECO:0000256" key="10">
    <source>
        <dbReference type="ARBA" id="ARBA00073046"/>
    </source>
</evidence>
<feature type="compositionally biased region" description="Low complexity" evidence="13">
    <location>
        <begin position="210"/>
        <end position="222"/>
    </location>
</feature>
<gene>
    <name evidence="16" type="primary">MOT1</name>
    <name evidence="16" type="ORF">C6P46_006260</name>
</gene>
<name>A0A9P6VXB4_RHOMI</name>
<dbReference type="InterPro" id="IPR038718">
    <property type="entry name" value="SNF2-like_sf"/>
</dbReference>
<dbReference type="InterPro" id="IPR014001">
    <property type="entry name" value="Helicase_ATP-bd"/>
</dbReference>
<dbReference type="GO" id="GO:0016887">
    <property type="term" value="F:ATP hydrolysis activity"/>
    <property type="evidence" value="ECO:0007669"/>
    <property type="project" value="InterPro"/>
</dbReference>
<dbReference type="PROSITE" id="PS50077">
    <property type="entry name" value="HEAT_REPEAT"/>
    <property type="match status" value="1"/>
</dbReference>
<dbReference type="InterPro" id="IPR011989">
    <property type="entry name" value="ARM-like"/>
</dbReference>
<dbReference type="OrthoDB" id="10252227at2759"/>
<evidence type="ECO:0000256" key="8">
    <source>
        <dbReference type="ARBA" id="ARBA00023125"/>
    </source>
</evidence>
<evidence type="ECO:0000256" key="6">
    <source>
        <dbReference type="ARBA" id="ARBA00022806"/>
    </source>
</evidence>
<feature type="repeat" description="HEAT" evidence="12">
    <location>
        <begin position="1208"/>
        <end position="1245"/>
    </location>
</feature>
<comment type="subcellular location">
    <subcellularLocation>
        <location evidence="1">Nucleus</location>
    </subcellularLocation>
</comment>
<feature type="compositionally biased region" description="Low complexity" evidence="13">
    <location>
        <begin position="251"/>
        <end position="285"/>
    </location>
</feature>
<dbReference type="Gene3D" id="1.25.10.10">
    <property type="entry name" value="Leucine-rich Repeat Variant"/>
    <property type="match status" value="2"/>
</dbReference>
<sequence length="1944" mass="209832">MAGSRLDRLVALLETGSTQSIRLTAARQLAGIASIRVSHPSAEHSGHPSLAPSVKVEDATQPVSYEGVWRGVDGEWNEVLALVARVLPLLQSRSMETRQAAASALGFISRAAGVWDPTRTETSETATLDSANETAANNIAPMSLHEFGVARVLRDGQLLLASSGKEYGKLSQLSAAELEQAHKDAMKNLGLGMGAGMDDIGVDVSAELASDGPAAPASSVPDPSRPALPPPRFKPGNAHGSASGDVKPAEAATKAPPSTVAAASASSSTVSSPAAAAPEPSSPAADTDPYAGLSARERNKLKRKRKAEGKAGVAPSPIPQPAAKKAKVAAASVPESPQEPLVPASTSANGVKQEGVEEETKIVIDPAAKAKERERLGGEIQAKAEAEQAQTEVKAGEWPWRAVVERLSVGLLAPGWETRHGASLGLREILRLQASGGGKLEGVSHAQNAELHRVWVEDLAAKLLYVFALDRFGDYVSDQVVAPVRETAAQALAVLLPSMPASSSQQVRRILADMVHQRPDPSAPPPDPSKPKYIWQVRHSGLLGLKYVVAVQGRELLSVPPPVKVEEDVKPGLQDAELPLEQVVDAALVGLRDRDDDVRAAAAATLSPVAHEIVAGLPSELHDLLEVLWSCLGDLKDDLASSVGGVMDLLSKLLEHPSVLAQLQSPVMSTPLPALIPRLFAFFRHTITSVRLAVVRTFLVFLRLPTLAPSWVDATFCRLLFQNLLLEERAEIREATFSAWTACLARLGPSVPALVTAQINNWFALLNTQIGTAIDRRLLSFGASGDSTSEGTVYSVDKPMLNQDLALVTPESILRCRVAAATAIGALMSAWPGVLPNDFKQQIESGLQSASALQRTLAAIVIEEWASRTVDKTALAAAPLTATLVPLLHNLLAADPPEAYQETTPILQRVRSDCTAFYACFTSQGKVPADRLPSIPEPFGRNQADLVTRSYEALMAIVPAKAKKVALPQLEERHKQLLASVAYHDSAKSRYDRQVFAAIGSAVIALKSIPAKITPLIRSVTNSIKMEDNPDLQARAASAIAVLIDICTAPDSTMRVNPAPKLVGNLCAFLCQDVTLTPLFASAKSTSAGILSLAKDPARGVAEKSSKLSQEAVVESDEATKLVYRGAQQALAALAKRFGADLLTRVPKLWSCMADPLLETYGQGAAAEADGILQVDDRKGQDLLDCLTVLPVVAKQLVPALHPRLISLLPALAVASRSTYAVVRYAVAQSFAAICDVVPTDALREIVETVVPVLGDPLHLNHRRGAMETIARIVELLDIKILPYVIFLVVPVLGRMSDPDDDIRFLATRTFATLVKLVPLESGLPDPPGFSAELLAKRDFEREFLMQLLDGSKVAEYKIPVDIGVELRKYQRDGVSWLAFLARYQLHGLLCDDMGLGKTLQSITILASMHHERAERYRQTQSPDAVHLPSLVICPPTLTGHWQHEISTYAPALRAIIYTGARADRERLVRRLRDHDVVIMSYDVARNDVELLGPIDWHYVILDEGHIIKNGKTKLARAVKTYKAIHRLILSGTPIQNNVLELWSLFDFLMPGFLGSEKAFNERFGKPIAANRDAKSSSKEQEAGTLALEALHKQVLPFILRRLKEDVLDDLPPKIIQDYHVELSPVQKQLYDDFSHSQGRQLAVGEVSSSASTAQKPQHVFQALQYLRKLVNHPALVYKPELPQHQAALVKAAGPDANIHDIVHAPKIRALQQILLDCGIGASESPAGADATEADGAFPQHRALIFCQQKTMLDIVEHDLLRKVMPNVTYMRLDGTTDVSKRHAVCQTFNSDPSIDCLLLTTHVGGLGLNLTGADTVIFVEHDWNPMKDLQAMDRAHRLGQKKVVNVYRLIMRGTLEEKIMGLQRFKLNVASTVVSQQNSDLDTLGTDQILDLFQVSDTPAKSATDADGDKPMSQKAILESLDELPADTDYGDLDVASFTASLA</sequence>
<dbReference type="Gene3D" id="1.20.120.850">
    <property type="entry name" value="SWI2/SNF2 ATPases, N-terminal domain"/>
    <property type="match status" value="1"/>
</dbReference>
<dbReference type="CDD" id="cd17999">
    <property type="entry name" value="DEXHc_Mot1"/>
    <property type="match status" value="1"/>
</dbReference>
<feature type="compositionally biased region" description="Pro residues" evidence="13">
    <location>
        <begin position="223"/>
        <end position="233"/>
    </location>
</feature>
<dbReference type="SUPFAM" id="SSF48371">
    <property type="entry name" value="ARM repeat"/>
    <property type="match status" value="1"/>
</dbReference>
<evidence type="ECO:0000259" key="15">
    <source>
        <dbReference type="PROSITE" id="PS51194"/>
    </source>
</evidence>
<keyword evidence="4" id="KW-0547">Nucleotide-binding</keyword>